<feature type="compositionally biased region" description="Pro residues" evidence="1">
    <location>
        <begin position="226"/>
        <end position="236"/>
    </location>
</feature>
<reference evidence="4" key="1">
    <citation type="journal article" date="2023" name="Science">
        <title>Elucidation of the pathway for biosynthesis of saponin adjuvants from the soapbark tree.</title>
        <authorList>
            <person name="Reed J."/>
            <person name="Orme A."/>
            <person name="El-Demerdash A."/>
            <person name="Owen C."/>
            <person name="Martin L.B.B."/>
            <person name="Misra R.C."/>
            <person name="Kikuchi S."/>
            <person name="Rejzek M."/>
            <person name="Martin A.C."/>
            <person name="Harkess A."/>
            <person name="Leebens-Mack J."/>
            <person name="Louveau T."/>
            <person name="Stephenson M.J."/>
            <person name="Osbourn A."/>
        </authorList>
    </citation>
    <scope>NUCLEOTIDE SEQUENCE</scope>
    <source>
        <strain evidence="4">S10</strain>
    </source>
</reference>
<dbReference type="PANTHER" id="PTHR47487">
    <property type="entry name" value="OS06G0651300 PROTEIN-RELATED"/>
    <property type="match status" value="1"/>
</dbReference>
<sequence length="482" mass="55019">MADGKGENIMPPELAIRRELAYRRKLTKLHLQQDDGSSKKLLPLQVTSSSQVPRLMQFPAPSLTPSPSTHLSGVKRKEPTSICELLLPQQPQPLHGSLTYKAQTDNLHRQVMKTTMPSSNPFSSLHISKINKKESTSSAQHQPPQQPQPFHGSFTYKAQTDNLHHQGMPFPRPSSCSSPRPHPSRIKQKEATCSSDRLPPHQPRKFHGSLNYEAQTDNLHHQEMPFPRPSSCPSPRPRLSEIKQKETTSSSDRLPPQQPLQFHGSLTYKGQTDNLHRQATPFPRPSPSLSPHLSEIKQKEPTSSHDHQPSQQPQKINGNLIYKSQADNLCCKVCQVYCSGPFNFKQHLRGHKHKAKLQELEFRKKNGGEVAVTQRKWCELCKVSCMNESLLEMHLQGQKHKAKVQELEVSKRSGGCNPKQRKWCDLCKIWCIDNFSFEQHLDGKKHFLRLHSVEIEKETMKEKSTMAKVSWKEPVWEMIVPK</sequence>
<dbReference type="GO" id="GO:0003676">
    <property type="term" value="F:nucleic acid binding"/>
    <property type="evidence" value="ECO:0007669"/>
    <property type="project" value="InterPro"/>
</dbReference>
<feature type="region of interest" description="Disordered" evidence="1">
    <location>
        <begin position="221"/>
        <end position="314"/>
    </location>
</feature>
<dbReference type="KEGG" id="qsa:O6P43_001991"/>
<dbReference type="GO" id="GO:0008270">
    <property type="term" value="F:zinc ion binding"/>
    <property type="evidence" value="ECO:0007669"/>
    <property type="project" value="InterPro"/>
</dbReference>
<evidence type="ECO:0000313" key="5">
    <source>
        <dbReference type="Proteomes" id="UP001163823"/>
    </source>
</evidence>
<proteinExistence type="predicted"/>
<name>A0AAD7QBJ2_QUISA</name>
<dbReference type="Pfam" id="PF12874">
    <property type="entry name" value="zf-met"/>
    <property type="match status" value="3"/>
</dbReference>
<dbReference type="SMART" id="SM00451">
    <property type="entry name" value="ZnF_U1"/>
    <property type="match status" value="3"/>
</dbReference>
<feature type="domain" description="U1-type" evidence="3">
    <location>
        <begin position="419"/>
        <end position="453"/>
    </location>
</feature>
<feature type="region of interest" description="Disordered" evidence="1">
    <location>
        <begin position="131"/>
        <end position="208"/>
    </location>
</feature>
<dbReference type="EMBL" id="JARAOO010000002">
    <property type="protein sequence ID" value="KAJ7978469.1"/>
    <property type="molecule type" value="Genomic_DNA"/>
</dbReference>
<dbReference type="AlphaFoldDB" id="A0AAD7QBJ2"/>
<feature type="domain" description="C2H2-type" evidence="2">
    <location>
        <begin position="329"/>
        <end position="351"/>
    </location>
</feature>
<protein>
    <submittedName>
        <fullName evidence="4">Zinc finger RNA-binding protein</fullName>
    </submittedName>
</protein>
<dbReference type="SUPFAM" id="SSF57667">
    <property type="entry name" value="beta-beta-alpha zinc fingers"/>
    <property type="match status" value="3"/>
</dbReference>
<evidence type="ECO:0000256" key="1">
    <source>
        <dbReference type="SAM" id="MobiDB-lite"/>
    </source>
</evidence>
<organism evidence="4 5">
    <name type="scientific">Quillaja saponaria</name>
    <name type="common">Soap bark tree</name>
    <dbReference type="NCBI Taxonomy" id="32244"/>
    <lineage>
        <taxon>Eukaryota</taxon>
        <taxon>Viridiplantae</taxon>
        <taxon>Streptophyta</taxon>
        <taxon>Embryophyta</taxon>
        <taxon>Tracheophyta</taxon>
        <taxon>Spermatophyta</taxon>
        <taxon>Magnoliopsida</taxon>
        <taxon>eudicotyledons</taxon>
        <taxon>Gunneridae</taxon>
        <taxon>Pentapetalae</taxon>
        <taxon>rosids</taxon>
        <taxon>fabids</taxon>
        <taxon>Fabales</taxon>
        <taxon>Quillajaceae</taxon>
        <taxon>Quillaja</taxon>
    </lineage>
</organism>
<dbReference type="InterPro" id="IPR036236">
    <property type="entry name" value="Znf_C2H2_sf"/>
</dbReference>
<feature type="domain" description="C2H2-type" evidence="2">
    <location>
        <begin position="376"/>
        <end position="400"/>
    </location>
</feature>
<dbReference type="InterPro" id="IPR003604">
    <property type="entry name" value="Matrin/U1-like-C_Znf_C2H2"/>
</dbReference>
<evidence type="ECO:0000259" key="2">
    <source>
        <dbReference type="SMART" id="SM00355"/>
    </source>
</evidence>
<gene>
    <name evidence="4" type="ORF">O6P43_001991</name>
</gene>
<evidence type="ECO:0000313" key="4">
    <source>
        <dbReference type="EMBL" id="KAJ7978469.1"/>
    </source>
</evidence>
<keyword evidence="5" id="KW-1185">Reference proteome</keyword>
<dbReference type="PANTHER" id="PTHR47487:SF8">
    <property type="entry name" value="OS08G0270900 PROTEIN"/>
    <property type="match status" value="1"/>
</dbReference>
<feature type="domain" description="U1-type" evidence="3">
    <location>
        <begin position="326"/>
        <end position="360"/>
    </location>
</feature>
<dbReference type="Gene3D" id="3.30.160.60">
    <property type="entry name" value="Classic Zinc Finger"/>
    <property type="match status" value="3"/>
</dbReference>
<accession>A0AAD7QBJ2</accession>
<feature type="domain" description="C2H2-type" evidence="2">
    <location>
        <begin position="422"/>
        <end position="446"/>
    </location>
</feature>
<comment type="caution">
    <text evidence="4">The sequence shown here is derived from an EMBL/GenBank/DDBJ whole genome shotgun (WGS) entry which is preliminary data.</text>
</comment>
<dbReference type="SMART" id="SM00355">
    <property type="entry name" value="ZnF_C2H2"/>
    <property type="match status" value="3"/>
</dbReference>
<feature type="compositionally biased region" description="Basic and acidic residues" evidence="1">
    <location>
        <begin position="294"/>
        <end position="308"/>
    </location>
</feature>
<evidence type="ECO:0000259" key="3">
    <source>
        <dbReference type="SMART" id="SM00451"/>
    </source>
</evidence>
<feature type="domain" description="U1-type" evidence="3">
    <location>
        <begin position="373"/>
        <end position="407"/>
    </location>
</feature>
<dbReference type="InterPro" id="IPR013087">
    <property type="entry name" value="Znf_C2H2_type"/>
</dbReference>
<dbReference type="Proteomes" id="UP001163823">
    <property type="component" value="Chromosome 2"/>
</dbReference>